<dbReference type="PATRIC" id="fig|1300222.3.peg.802"/>
<organism evidence="1 2">
    <name type="scientific">Brevibacillus borstelensis AK1</name>
    <dbReference type="NCBI Taxonomy" id="1300222"/>
    <lineage>
        <taxon>Bacteria</taxon>
        <taxon>Bacillati</taxon>
        <taxon>Bacillota</taxon>
        <taxon>Bacilli</taxon>
        <taxon>Bacillales</taxon>
        <taxon>Paenibacillaceae</taxon>
        <taxon>Brevibacillus</taxon>
    </lineage>
</organism>
<evidence type="ECO:0000313" key="2">
    <source>
        <dbReference type="Proteomes" id="UP000012081"/>
    </source>
</evidence>
<evidence type="ECO:0000313" key="1">
    <source>
        <dbReference type="EMBL" id="EMT54700.1"/>
    </source>
</evidence>
<protein>
    <submittedName>
        <fullName evidence="1">Uncharacterized protein</fullName>
    </submittedName>
</protein>
<sequence>MTVNNTLVRIYARNIYLYGTERFTARDGFNGIPAAYHDPVKAHAATTFSRPQIDNALAFGYVNQTEYDDTVALIPGA</sequence>
<reference evidence="1 2" key="1">
    <citation type="submission" date="2013-03" db="EMBL/GenBank/DDBJ databases">
        <title>Assembly of a new bacterial strain Brevibacillus borstelensis AK1.</title>
        <authorList>
            <person name="Rajan I."/>
            <person name="PoliReddy D."/>
            <person name="Sugumar T."/>
            <person name="Rathinam K."/>
            <person name="Alqarawi S."/>
            <person name="Khalil A.B."/>
            <person name="Sivakumar N."/>
        </authorList>
    </citation>
    <scope>NUCLEOTIDE SEQUENCE [LARGE SCALE GENOMIC DNA]</scope>
    <source>
        <strain evidence="1 2">AK1</strain>
    </source>
</reference>
<accession>M8EGW8</accession>
<dbReference type="RefSeq" id="WP_003386505.1">
    <property type="nucleotide sequence ID" value="NZ_APBN01000001.1"/>
</dbReference>
<dbReference type="STRING" id="1300222.I532_03810"/>
<keyword evidence="2" id="KW-1185">Reference proteome</keyword>
<name>M8EGW8_9BACL</name>
<dbReference type="OrthoDB" id="2937657at2"/>
<proteinExistence type="predicted"/>
<dbReference type="EMBL" id="APBN01000001">
    <property type="protein sequence ID" value="EMT54700.1"/>
    <property type="molecule type" value="Genomic_DNA"/>
</dbReference>
<dbReference type="AlphaFoldDB" id="M8EGW8"/>
<gene>
    <name evidence="1" type="ORF">I532_03810</name>
</gene>
<dbReference type="Proteomes" id="UP000012081">
    <property type="component" value="Unassembled WGS sequence"/>
</dbReference>
<comment type="caution">
    <text evidence="1">The sequence shown here is derived from an EMBL/GenBank/DDBJ whole genome shotgun (WGS) entry which is preliminary data.</text>
</comment>